<keyword evidence="4" id="KW-1185">Reference proteome</keyword>
<evidence type="ECO:0000256" key="1">
    <source>
        <dbReference type="ARBA" id="ARBA00022729"/>
    </source>
</evidence>
<gene>
    <name evidence="3" type="ORF">OJ996_19640</name>
</gene>
<dbReference type="NCBIfam" id="TIGR02601">
    <property type="entry name" value="autotrns_rpt"/>
    <property type="match status" value="2"/>
</dbReference>
<comment type="caution">
    <text evidence="3">The sequence shown here is derived from an EMBL/GenBank/DDBJ whole genome shotgun (WGS) entry which is preliminary data.</text>
</comment>
<dbReference type="Proteomes" id="UP001165653">
    <property type="component" value="Unassembled WGS sequence"/>
</dbReference>
<evidence type="ECO:0000313" key="4">
    <source>
        <dbReference type="Proteomes" id="UP001165653"/>
    </source>
</evidence>
<sequence length="943" mass="95427">MAMSCAVLAAGLAAEADAATFGINFRYFYNGGQGGTLDTEAEEDHEGVPASAWHNASGLDVFGANPVAFTGESVTAEGISGVTMDFSAANAWFTDVEGIVGDAYLDDGGPGYQVTLHGLAGILQPGETYRIKAIQSSDGATGFGPVKIYAGAGTGGTLLSTLTNPATGTGGALYGVTINSSRLSGDVITIKGDPRAGNVRGTLSGLIIETLPILDHFDKEGVVTYELADLANGGSSIFRPQTDLVTISETNGLTVGTAPGQTHAIQLLPPGDLVTGQYKLIDYNGSIGGAGFTGFTLGSMPHMSASLVNNTVDSSVDVNITAIDTLKWDGGNGIWDLNTSSNWKQVSNSATAKYFQGDRVLFDDTATGTKEITVSGSIEPASMSFSNSGADYVLSGDPIGGEGGLIKEGSGHVTLLNNNTFTGEVLVVEGKLTVGDGFTGSLSPDASVLTALGAELELNPGDGQNLGTDIQNEGSTAITGMGNLTLSGSFTGGGTLGVERAGLITMSGTAHSAAITVTSGTTLQAMGGSWATSFFGNTAIRTITVQAEAGLETSTHSLGGLGGALYQPVITLEENSLWTLVREQYMNADNIKLNGGLIQISSNDLRLQGGTLSVGASTAGSIVEGGGLTLYDNTSIDIADGTAAADLTISSPIAQNEAGRTLTKTGAGRLILNGASVYTGATTISAGSLGGSGSLAGPLSVAAGATFAPGESIGVFGATSATISGPWLVEFDGSSDPAIDRLNLSGALDITGSTLTLTATGSPLTGPSYTIATFSSLTGSFASVSGVPSGYELVIGATSIRLVNPNVNPYQSWVTGAPYNLSGNNALATADPDGDGIPNALEFVLGGNPATGNDRDKLPTSTMADGNLVFSFRRTDLSNYEPNPALQYSTNLSTWTTALNGQSGVTIAVSNDFYGAGIDKVDVSLPPALANGGKLFSRLQAQP</sequence>
<proteinExistence type="predicted"/>
<protein>
    <submittedName>
        <fullName evidence="3">Autotransporter-associated beta strand repeat-containing protein</fullName>
    </submittedName>
</protein>
<dbReference type="SUPFAM" id="SSF51126">
    <property type="entry name" value="Pectin lyase-like"/>
    <property type="match status" value="1"/>
</dbReference>
<dbReference type="InterPro" id="IPR011050">
    <property type="entry name" value="Pectin_lyase_fold/virulence"/>
</dbReference>
<name>A0ABT3G8L3_9BACT</name>
<evidence type="ECO:0000313" key="3">
    <source>
        <dbReference type="EMBL" id="MCW1915809.1"/>
    </source>
</evidence>
<dbReference type="InterPro" id="IPR013425">
    <property type="entry name" value="Autotrns_rpt"/>
</dbReference>
<reference evidence="3" key="1">
    <citation type="submission" date="2022-10" db="EMBL/GenBank/DDBJ databases">
        <title>Luteolibacter sp. GHJ8, whole genome shotgun sequencing project.</title>
        <authorList>
            <person name="Zhao G."/>
            <person name="Shen L."/>
        </authorList>
    </citation>
    <scope>NUCLEOTIDE SEQUENCE</scope>
    <source>
        <strain evidence="3">GHJ8</strain>
    </source>
</reference>
<dbReference type="Pfam" id="PF12951">
    <property type="entry name" value="PATR"/>
    <property type="match status" value="2"/>
</dbReference>
<organism evidence="3 4">
    <name type="scientific">Luteolibacter rhizosphaerae</name>
    <dbReference type="NCBI Taxonomy" id="2989719"/>
    <lineage>
        <taxon>Bacteria</taxon>
        <taxon>Pseudomonadati</taxon>
        <taxon>Verrucomicrobiota</taxon>
        <taxon>Verrucomicrobiia</taxon>
        <taxon>Verrucomicrobiales</taxon>
        <taxon>Verrucomicrobiaceae</taxon>
        <taxon>Luteolibacter</taxon>
    </lineage>
</organism>
<dbReference type="RefSeq" id="WP_264515368.1">
    <property type="nucleotide sequence ID" value="NZ_JAPDDR010000010.1"/>
</dbReference>
<feature type="signal peptide" evidence="2">
    <location>
        <begin position="1"/>
        <end position="18"/>
    </location>
</feature>
<dbReference type="EMBL" id="JAPDDR010000010">
    <property type="protein sequence ID" value="MCW1915809.1"/>
    <property type="molecule type" value="Genomic_DNA"/>
</dbReference>
<keyword evidence="1 2" id="KW-0732">Signal</keyword>
<evidence type="ECO:0000256" key="2">
    <source>
        <dbReference type="SAM" id="SignalP"/>
    </source>
</evidence>
<accession>A0ABT3G8L3</accession>
<feature type="chain" id="PRO_5046192283" evidence="2">
    <location>
        <begin position="19"/>
        <end position="943"/>
    </location>
</feature>